<evidence type="ECO:0000256" key="1">
    <source>
        <dbReference type="SAM" id="MobiDB-lite"/>
    </source>
</evidence>
<dbReference type="PROSITE" id="PS51257">
    <property type="entry name" value="PROKAR_LIPOPROTEIN"/>
    <property type="match status" value="1"/>
</dbReference>
<dbReference type="OrthoDB" id="1680084at2759"/>
<name>A0A834LZW3_RHOSS</name>
<organism evidence="2 3">
    <name type="scientific">Rhododendron simsii</name>
    <name type="common">Sims's rhododendron</name>
    <dbReference type="NCBI Taxonomy" id="118357"/>
    <lineage>
        <taxon>Eukaryota</taxon>
        <taxon>Viridiplantae</taxon>
        <taxon>Streptophyta</taxon>
        <taxon>Embryophyta</taxon>
        <taxon>Tracheophyta</taxon>
        <taxon>Spermatophyta</taxon>
        <taxon>Magnoliopsida</taxon>
        <taxon>eudicotyledons</taxon>
        <taxon>Gunneridae</taxon>
        <taxon>Pentapetalae</taxon>
        <taxon>asterids</taxon>
        <taxon>Ericales</taxon>
        <taxon>Ericaceae</taxon>
        <taxon>Ericoideae</taxon>
        <taxon>Rhodoreae</taxon>
        <taxon>Rhododendron</taxon>
    </lineage>
</organism>
<comment type="caution">
    <text evidence="2">The sequence shown here is derived from an EMBL/GenBank/DDBJ whole genome shotgun (WGS) entry which is preliminary data.</text>
</comment>
<sequence>MIAWVRQEPILLKSNMVAATGIGCKLEGRKGSSHGRLMLMLVMINLLRDPKQHARAHFKLATVLTLDDPHKECYLEDALAEGREVLKFARESLKDDSKFLSRLLQDSVTCVVMAREVKQKKRNALDELKTLVAPDSVDMVEELEDKVGEKVGKELEESMLFVVDPPVEWRTFKQNFGEHMARVRRVWIVLGYSFQSLSCVPAVNDVMAEKEFGLGINAFIESWVEAKYKCSSCSSGGKRKGEKKKKGSSSSGSRQAEPQAIEPEPPVMEQLGEEDMIYRCYKAKSDFSFGNDAVERLEARKDLEALSQHNPNSPLPCHILSEILVESAEKHKSRGEFLLQQALHWAQSALDRTRTRQVNFSVQHAHARSKLAMVICLDNPNKEQYLEDAMEEGDNVLKFARQSLQNDNPLITRLLDDSVACLRMLTKVKKKKQEVSDALDALERLHALESIRGKDLAVVEEEVIEEKVEEEVVEEKVEKEVEAKEVKELKESKVFEVDPPVEEWRFAVMKYKLTKQWKHYWIGSTSFGEEYEEHRSRPISVLHFDTVLASKEAFDNLNKFKYDKIVDCYHFSGRDVMLELVHSDVESWVDAEYKCSSGGSGVWWPQIEGSFRKIFRDILLALQFLFENGAYCGDLANSIAVNGNSAKLTQVKVARQGGLQDRIWEDIDDLRHVMVTVLLRCYGSDPFNLFKDIHKNYILDSILEEGGVPYPLRLFLWNLGHPNVRAKWDILWLLDEAFFWGDVERYSFIRKMNDHKREFEAVAFKMAMERLLCGSDLTIFFPRGSTEDKVYEFGLEQQLRTKKEKELAGHTIVLYEDNIFLGVISYSKNLVDHYNDHHPRVRLSTYDIVALADRLFHGCCSMIRNAIANGMFKKQQR</sequence>
<feature type="compositionally biased region" description="Low complexity" evidence="1">
    <location>
        <begin position="248"/>
        <end position="262"/>
    </location>
</feature>
<dbReference type="AlphaFoldDB" id="A0A834LZW3"/>
<feature type="compositionally biased region" description="Basic residues" evidence="1">
    <location>
        <begin position="237"/>
        <end position="247"/>
    </location>
</feature>
<evidence type="ECO:0000313" key="3">
    <source>
        <dbReference type="Proteomes" id="UP000626092"/>
    </source>
</evidence>
<keyword evidence="3" id="KW-1185">Reference proteome</keyword>
<proteinExistence type="predicted"/>
<accession>A0A834LZW3</accession>
<gene>
    <name evidence="2" type="ORF">RHSIM_Rhsim01G0004000</name>
</gene>
<reference evidence="2" key="1">
    <citation type="submission" date="2019-11" db="EMBL/GenBank/DDBJ databases">
        <authorList>
            <person name="Liu Y."/>
            <person name="Hou J."/>
            <person name="Li T.-Q."/>
            <person name="Guan C.-H."/>
            <person name="Wu X."/>
            <person name="Wu H.-Z."/>
            <person name="Ling F."/>
            <person name="Zhang R."/>
            <person name="Shi X.-G."/>
            <person name="Ren J.-P."/>
            <person name="Chen E.-F."/>
            <person name="Sun J.-M."/>
        </authorList>
    </citation>
    <scope>NUCLEOTIDE SEQUENCE</scope>
    <source>
        <strain evidence="2">Adult_tree_wgs_1</strain>
        <tissue evidence="2">Leaves</tissue>
    </source>
</reference>
<feature type="region of interest" description="Disordered" evidence="1">
    <location>
        <begin position="231"/>
        <end position="268"/>
    </location>
</feature>
<dbReference type="Proteomes" id="UP000626092">
    <property type="component" value="Unassembled WGS sequence"/>
</dbReference>
<protein>
    <submittedName>
        <fullName evidence="2">Uncharacterized protein</fullName>
    </submittedName>
</protein>
<evidence type="ECO:0000313" key="2">
    <source>
        <dbReference type="EMBL" id="KAF7154199.1"/>
    </source>
</evidence>
<dbReference type="EMBL" id="WJXA01000001">
    <property type="protein sequence ID" value="KAF7154199.1"/>
    <property type="molecule type" value="Genomic_DNA"/>
</dbReference>